<organism evidence="2 3">
    <name type="scientific">Ornithinibacillus caprae</name>
    <dbReference type="NCBI Taxonomy" id="2678566"/>
    <lineage>
        <taxon>Bacteria</taxon>
        <taxon>Bacillati</taxon>
        <taxon>Bacillota</taxon>
        <taxon>Bacilli</taxon>
        <taxon>Bacillales</taxon>
        <taxon>Bacillaceae</taxon>
        <taxon>Ornithinibacillus</taxon>
    </lineage>
</organism>
<dbReference type="InterPro" id="IPR029063">
    <property type="entry name" value="SAM-dependent_MTases_sf"/>
</dbReference>
<accession>A0A6N8FM86</accession>
<feature type="domain" description="Methyltransferase type 11" evidence="1">
    <location>
        <begin position="41"/>
        <end position="135"/>
    </location>
</feature>
<comment type="caution">
    <text evidence="2">The sequence shown here is derived from an EMBL/GenBank/DDBJ whole genome shotgun (WGS) entry which is preliminary data.</text>
</comment>
<dbReference type="CDD" id="cd02440">
    <property type="entry name" value="AdoMet_MTases"/>
    <property type="match status" value="1"/>
</dbReference>
<dbReference type="PANTHER" id="PTHR43591:SF24">
    <property type="entry name" value="2-METHOXY-6-POLYPRENYL-1,4-BENZOQUINOL METHYLASE, MITOCHONDRIAL"/>
    <property type="match status" value="1"/>
</dbReference>
<dbReference type="PANTHER" id="PTHR43591">
    <property type="entry name" value="METHYLTRANSFERASE"/>
    <property type="match status" value="1"/>
</dbReference>
<keyword evidence="2" id="KW-0489">Methyltransferase</keyword>
<dbReference type="Pfam" id="PF08241">
    <property type="entry name" value="Methyltransf_11"/>
    <property type="match status" value="1"/>
</dbReference>
<dbReference type="EMBL" id="WOCA01000012">
    <property type="protein sequence ID" value="MUK89504.1"/>
    <property type="molecule type" value="Genomic_DNA"/>
</dbReference>
<dbReference type="Proteomes" id="UP000469125">
    <property type="component" value="Unassembled WGS sequence"/>
</dbReference>
<reference evidence="2 3" key="1">
    <citation type="submission" date="2019-11" db="EMBL/GenBank/DDBJ databases">
        <authorList>
            <person name="Li X."/>
        </authorList>
    </citation>
    <scope>NUCLEOTIDE SEQUENCE [LARGE SCALE GENOMIC DNA]</scope>
    <source>
        <strain evidence="2 3">L9</strain>
    </source>
</reference>
<keyword evidence="3" id="KW-1185">Reference proteome</keyword>
<name>A0A6N8FM86_9BACI</name>
<dbReference type="RefSeq" id="WP_155669469.1">
    <property type="nucleotide sequence ID" value="NZ_WOCA01000012.1"/>
</dbReference>
<evidence type="ECO:0000313" key="3">
    <source>
        <dbReference type="Proteomes" id="UP000469125"/>
    </source>
</evidence>
<dbReference type="GO" id="GO:0008757">
    <property type="term" value="F:S-adenosylmethionine-dependent methyltransferase activity"/>
    <property type="evidence" value="ECO:0007669"/>
    <property type="project" value="InterPro"/>
</dbReference>
<evidence type="ECO:0000313" key="2">
    <source>
        <dbReference type="EMBL" id="MUK89504.1"/>
    </source>
</evidence>
<dbReference type="InterPro" id="IPR013216">
    <property type="entry name" value="Methyltransf_11"/>
</dbReference>
<protein>
    <submittedName>
        <fullName evidence="2">Methyltransferase domain-containing protein</fullName>
    </submittedName>
</protein>
<gene>
    <name evidence="2" type="ORF">GMD78_14145</name>
</gene>
<proteinExistence type="predicted"/>
<dbReference type="SUPFAM" id="SSF53335">
    <property type="entry name" value="S-adenosyl-L-methionine-dependent methyltransferases"/>
    <property type="match status" value="1"/>
</dbReference>
<sequence length="258" mass="29336">MGMNFHHQQNRITYSSRTADPSWKSAMQQLVSINNVSRAADIGCGGGIYSKALLDMGIPSATAIDFSETILEGAEENCREYDNISFHHGDAYSTGLSSNQFELVLERALIHHLSDLSSCFQEAHRLLKDGGTFIIQDRTPEDCLLPGDESHIRGYIFDLFPRLSTIEMNRRHESKEVLEKLLVNGFTSIQEVQLWETRKTYTNKKQLLQDLRKRTGRSILHELSDQELEVLLNHVGQAISTDGDIIEKDRWTIWTAVK</sequence>
<dbReference type="AlphaFoldDB" id="A0A6N8FM86"/>
<dbReference type="Gene3D" id="3.40.50.150">
    <property type="entry name" value="Vaccinia Virus protein VP39"/>
    <property type="match status" value="1"/>
</dbReference>
<keyword evidence="2" id="KW-0808">Transferase</keyword>
<evidence type="ECO:0000259" key="1">
    <source>
        <dbReference type="Pfam" id="PF08241"/>
    </source>
</evidence>
<dbReference type="GO" id="GO:0032259">
    <property type="term" value="P:methylation"/>
    <property type="evidence" value="ECO:0007669"/>
    <property type="project" value="UniProtKB-KW"/>
</dbReference>